<comment type="caution">
    <text evidence="1">The sequence shown here is derived from an EMBL/GenBank/DDBJ whole genome shotgun (WGS) entry which is preliminary data.</text>
</comment>
<evidence type="ECO:0000313" key="2">
    <source>
        <dbReference type="Proteomes" id="UP000215459"/>
    </source>
</evidence>
<dbReference type="EMBL" id="NOWF01000008">
    <property type="protein sequence ID" value="OYD06992.1"/>
    <property type="molecule type" value="Genomic_DNA"/>
</dbReference>
<gene>
    <name evidence="1" type="ORF">CHM34_13750</name>
</gene>
<evidence type="ECO:0000313" key="1">
    <source>
        <dbReference type="EMBL" id="OYD06992.1"/>
    </source>
</evidence>
<proteinExistence type="predicted"/>
<dbReference type="Proteomes" id="UP000215459">
    <property type="component" value="Unassembled WGS sequence"/>
</dbReference>
<dbReference type="AlphaFoldDB" id="A0A235B442"/>
<organism evidence="1 2">
    <name type="scientific">Paludifilum halophilum</name>
    <dbReference type="NCBI Taxonomy" id="1642702"/>
    <lineage>
        <taxon>Bacteria</taxon>
        <taxon>Bacillati</taxon>
        <taxon>Bacillota</taxon>
        <taxon>Bacilli</taxon>
        <taxon>Bacillales</taxon>
        <taxon>Thermoactinomycetaceae</taxon>
        <taxon>Paludifilum</taxon>
    </lineage>
</organism>
<dbReference type="OrthoDB" id="981992at2"/>
<dbReference type="RefSeq" id="WP_094265189.1">
    <property type="nucleotide sequence ID" value="NZ_NOWF01000008.1"/>
</dbReference>
<keyword evidence="2" id="KW-1185">Reference proteome</keyword>
<sequence>MARMTCKCGETLSTVSVPNEIELYVYTDFEMDKINEMDIQDPFDIPDPKREVWRCPTCERIHVFEGNKVVKTYILEKENVN</sequence>
<name>A0A235B442_9BACL</name>
<reference evidence="1 2" key="1">
    <citation type="submission" date="2017-07" db="EMBL/GenBank/DDBJ databases">
        <title>The genome sequence of Paludifilum halophilum highlights mechanisms for microbial adaptation to high salt environemnts.</title>
        <authorList>
            <person name="Belbahri L."/>
        </authorList>
    </citation>
    <scope>NUCLEOTIDE SEQUENCE [LARGE SCALE GENOMIC DNA]</scope>
    <source>
        <strain evidence="1 2">DSM 102817</strain>
    </source>
</reference>
<protein>
    <submittedName>
        <fullName evidence="1">Uncharacterized protein</fullName>
    </submittedName>
</protein>
<accession>A0A235B442</accession>